<comment type="pathway">
    <text evidence="5">Cofactor biosynthesis; thiamine diphosphate biosynthesis; thiamine phosphate from 4-amino-2-methyl-5-diphosphomethylpyrimidine and 4-methyl-5-(2-phosphoethyl)-thiazole: step 1/1.</text>
</comment>
<dbReference type="CDD" id="cd00564">
    <property type="entry name" value="TMP_TenI"/>
    <property type="match status" value="1"/>
</dbReference>
<evidence type="ECO:0000256" key="2">
    <source>
        <dbReference type="ARBA" id="ARBA00001946"/>
    </source>
</evidence>
<dbReference type="InterPro" id="IPR022998">
    <property type="entry name" value="ThiamineP_synth_TenI"/>
</dbReference>
<evidence type="ECO:0000256" key="11">
    <source>
        <dbReference type="ARBA" id="ARBA00022842"/>
    </source>
</evidence>
<keyword evidence="20" id="KW-1185">Reference proteome</keyword>
<evidence type="ECO:0000313" key="19">
    <source>
        <dbReference type="EMBL" id="KAJ3055339.1"/>
    </source>
</evidence>
<dbReference type="InterPro" id="IPR013785">
    <property type="entry name" value="Aldolase_TIM"/>
</dbReference>
<evidence type="ECO:0000256" key="3">
    <source>
        <dbReference type="ARBA" id="ARBA00003814"/>
    </source>
</evidence>
<dbReference type="FunFam" id="3.20.20.70:FF:000104">
    <property type="entry name" value="Thiamine biosynthetic bifunctional enzyme"/>
    <property type="match status" value="1"/>
</dbReference>
<organism evidence="19 20">
    <name type="scientific">Rhizophlyctis rosea</name>
    <dbReference type="NCBI Taxonomy" id="64517"/>
    <lineage>
        <taxon>Eukaryota</taxon>
        <taxon>Fungi</taxon>
        <taxon>Fungi incertae sedis</taxon>
        <taxon>Chytridiomycota</taxon>
        <taxon>Chytridiomycota incertae sedis</taxon>
        <taxon>Chytridiomycetes</taxon>
        <taxon>Rhizophlyctidales</taxon>
        <taxon>Rhizophlyctidaceae</taxon>
        <taxon>Rhizophlyctis</taxon>
    </lineage>
</organism>
<evidence type="ECO:0000256" key="14">
    <source>
        <dbReference type="ARBA" id="ARBA00047851"/>
    </source>
</evidence>
<dbReference type="NCBIfam" id="NF006830">
    <property type="entry name" value="PRK09355.1"/>
    <property type="match status" value="1"/>
</dbReference>
<name>A0AAD5SH98_9FUNG</name>
<evidence type="ECO:0000256" key="12">
    <source>
        <dbReference type="ARBA" id="ARBA00022977"/>
    </source>
</evidence>
<reference evidence="19" key="1">
    <citation type="submission" date="2020-05" db="EMBL/GenBank/DDBJ databases">
        <title>Phylogenomic resolution of chytrid fungi.</title>
        <authorList>
            <person name="Stajich J.E."/>
            <person name="Amses K."/>
            <person name="Simmons R."/>
            <person name="Seto K."/>
            <person name="Myers J."/>
            <person name="Bonds A."/>
            <person name="Quandt C.A."/>
            <person name="Barry K."/>
            <person name="Liu P."/>
            <person name="Grigoriev I."/>
            <person name="Longcore J.E."/>
            <person name="James T.Y."/>
        </authorList>
    </citation>
    <scope>NUCLEOTIDE SEQUENCE</scope>
    <source>
        <strain evidence="19">JEL0318</strain>
    </source>
</reference>
<accession>A0AAD5SH98</accession>
<keyword evidence="8" id="KW-0547">Nucleotide-binding</keyword>
<dbReference type="PANTHER" id="PTHR20857">
    <property type="entry name" value="THIAMINE-PHOSPHATE PYROPHOSPHORYLASE"/>
    <property type="match status" value="1"/>
</dbReference>
<evidence type="ECO:0000259" key="18">
    <source>
        <dbReference type="Pfam" id="PF02581"/>
    </source>
</evidence>
<dbReference type="GO" id="GO:0005737">
    <property type="term" value="C:cytoplasm"/>
    <property type="evidence" value="ECO:0007669"/>
    <property type="project" value="TreeGrafter"/>
</dbReference>
<keyword evidence="6" id="KW-0808">Transferase</keyword>
<dbReference type="InterPro" id="IPR029056">
    <property type="entry name" value="Ribokinase-like"/>
</dbReference>
<keyword evidence="7" id="KW-0479">Metal-binding</keyword>
<dbReference type="InterPro" id="IPR000417">
    <property type="entry name" value="Hyethyz_kinase"/>
</dbReference>
<comment type="catalytic activity">
    <reaction evidence="13">
        <text>4-methyl-5-(2-phosphooxyethyl)-thiazole + 4-amino-2-methyl-5-(diphosphooxymethyl)pyrimidine + H(+) = thiamine phosphate + diphosphate</text>
        <dbReference type="Rhea" id="RHEA:22328"/>
        <dbReference type="ChEBI" id="CHEBI:15378"/>
        <dbReference type="ChEBI" id="CHEBI:33019"/>
        <dbReference type="ChEBI" id="CHEBI:37575"/>
        <dbReference type="ChEBI" id="CHEBI:57841"/>
        <dbReference type="ChEBI" id="CHEBI:58296"/>
        <dbReference type="EC" id="2.5.1.3"/>
    </reaction>
</comment>
<dbReference type="PANTHER" id="PTHR20857:SF23">
    <property type="entry name" value="THIAMINE BIOSYNTHETIC BIFUNCTIONAL ENZYME"/>
    <property type="match status" value="1"/>
</dbReference>
<dbReference type="HAMAP" id="MF_00097">
    <property type="entry name" value="TMP_synthase"/>
    <property type="match status" value="1"/>
</dbReference>
<proteinExistence type="inferred from homology"/>
<evidence type="ECO:0000256" key="9">
    <source>
        <dbReference type="ARBA" id="ARBA00022777"/>
    </source>
</evidence>
<dbReference type="InterPro" id="IPR036206">
    <property type="entry name" value="ThiamineP_synth_sf"/>
</dbReference>
<dbReference type="InterPro" id="IPR034291">
    <property type="entry name" value="TMP_synthase"/>
</dbReference>
<feature type="domain" description="Thiamine phosphate synthase/TenI" evidence="18">
    <location>
        <begin position="71"/>
        <end position="252"/>
    </location>
</feature>
<evidence type="ECO:0000313" key="20">
    <source>
        <dbReference type="Proteomes" id="UP001212841"/>
    </source>
</evidence>
<evidence type="ECO:0000256" key="10">
    <source>
        <dbReference type="ARBA" id="ARBA00022840"/>
    </source>
</evidence>
<gene>
    <name evidence="19" type="ORF">HK097_010839</name>
</gene>
<evidence type="ECO:0000256" key="8">
    <source>
        <dbReference type="ARBA" id="ARBA00022741"/>
    </source>
</evidence>
<comment type="catalytic activity">
    <reaction evidence="1">
        <text>5-(2-hydroxyethyl)-4-methylthiazole + ATP = 4-methyl-5-(2-phosphooxyethyl)-thiazole + ADP + H(+)</text>
        <dbReference type="Rhea" id="RHEA:24212"/>
        <dbReference type="ChEBI" id="CHEBI:15378"/>
        <dbReference type="ChEBI" id="CHEBI:17957"/>
        <dbReference type="ChEBI" id="CHEBI:30616"/>
        <dbReference type="ChEBI" id="CHEBI:58296"/>
        <dbReference type="ChEBI" id="CHEBI:456216"/>
        <dbReference type="EC" id="2.7.1.50"/>
    </reaction>
</comment>
<dbReference type="SUPFAM" id="SSF53613">
    <property type="entry name" value="Ribokinase-like"/>
    <property type="match status" value="1"/>
</dbReference>
<dbReference type="GO" id="GO:0004789">
    <property type="term" value="F:thiamine-phosphate diphosphorylase activity"/>
    <property type="evidence" value="ECO:0007669"/>
    <property type="project" value="UniProtKB-EC"/>
</dbReference>
<dbReference type="GO" id="GO:0000287">
    <property type="term" value="F:magnesium ion binding"/>
    <property type="evidence" value="ECO:0007669"/>
    <property type="project" value="InterPro"/>
</dbReference>
<dbReference type="PRINTS" id="PR01099">
    <property type="entry name" value="HYETHTZKNASE"/>
</dbReference>
<keyword evidence="12" id="KW-0784">Thiamine biosynthesis</keyword>
<dbReference type="Gene3D" id="3.40.1190.20">
    <property type="match status" value="1"/>
</dbReference>
<comment type="catalytic activity">
    <reaction evidence="14">
        <text>2-(2-carboxy-4-methylthiazol-5-yl)ethyl phosphate + 4-amino-2-methyl-5-(diphosphooxymethyl)pyrimidine + 2 H(+) = thiamine phosphate + CO2 + diphosphate</text>
        <dbReference type="Rhea" id="RHEA:47848"/>
        <dbReference type="ChEBI" id="CHEBI:15378"/>
        <dbReference type="ChEBI" id="CHEBI:16526"/>
        <dbReference type="ChEBI" id="CHEBI:33019"/>
        <dbReference type="ChEBI" id="CHEBI:37575"/>
        <dbReference type="ChEBI" id="CHEBI:57841"/>
        <dbReference type="ChEBI" id="CHEBI:62890"/>
        <dbReference type="EC" id="2.5.1.3"/>
    </reaction>
</comment>
<dbReference type="GO" id="GO:0005524">
    <property type="term" value="F:ATP binding"/>
    <property type="evidence" value="ECO:0007669"/>
    <property type="project" value="UniProtKB-KW"/>
</dbReference>
<comment type="catalytic activity">
    <reaction evidence="15">
        <text>2-[(2R,5Z)-2-carboxy-4-methylthiazol-5(2H)-ylidene]ethyl phosphate + 4-amino-2-methyl-5-(diphosphooxymethyl)pyrimidine + 2 H(+) = thiamine phosphate + CO2 + diphosphate</text>
        <dbReference type="Rhea" id="RHEA:47844"/>
        <dbReference type="ChEBI" id="CHEBI:15378"/>
        <dbReference type="ChEBI" id="CHEBI:16526"/>
        <dbReference type="ChEBI" id="CHEBI:33019"/>
        <dbReference type="ChEBI" id="CHEBI:37575"/>
        <dbReference type="ChEBI" id="CHEBI:57841"/>
        <dbReference type="ChEBI" id="CHEBI:62899"/>
        <dbReference type="EC" id="2.5.1.3"/>
    </reaction>
</comment>
<comment type="pathway">
    <text evidence="4">Cofactor biosynthesis; thiamine diphosphate biosynthesis; 4-methyl-5-(2-phosphoethyl)-thiazole from 5-(2-hydroxyethyl)-4-methylthiazole: step 1/1.</text>
</comment>
<evidence type="ECO:0000256" key="6">
    <source>
        <dbReference type="ARBA" id="ARBA00022679"/>
    </source>
</evidence>
<keyword evidence="10" id="KW-0067">ATP-binding</keyword>
<evidence type="ECO:0000256" key="5">
    <source>
        <dbReference type="ARBA" id="ARBA00005165"/>
    </source>
</evidence>
<dbReference type="CDD" id="cd01170">
    <property type="entry name" value="THZ_kinase"/>
    <property type="match status" value="1"/>
</dbReference>
<sequence>MYTPLQKPGVRIYNHCGVAQHSPGPVCVVTAPWKLAAPLGHEDVDGNLSLLYQARDGVTVRQSKPVFDPTLYLVTDRSLLPPGVTLVDAVRSAISGGVTLVQLREKFADTCTFVRTASAILTVCREANVPLLINDRIDIALAVGADGVHVGQDDMPLDIARRLLGPDKILGVTCETVLQAVEAAESGLVDYIGTAAVFETATKKHKEGFEHLGIAGVKRMLEAVRYWNIPVVTIGGLKLDNIEQVLVESRVAPGANGEPPKQLAGIVVVSAIIAQTDAAKAAGDLLQKIRPLVGPTLDSLISRPSNAQAFVDKLADALTLIREKRPMIHNITNYVVMNDTANTILHLGGSPVMAHANEEVADMVKYAGALVINIGTLSPQWIESMHTAAKQATTLNKPIILDPVGAGATQIRTETAISLLRTHHISILKGNAGEISAIAGTEGVQTRGVDSIGTLANPSDVAKTLSTTLSAQHSGKITTVAISGEVDYVSDGTRVVECGNGNEWLGTLTGTGCTTAALTGCFAAVEGDQVVAAVGGIVALGVAAEIAVERLVREHGRVEGPASFKRALYDALYRLDADAIRGRAKITLA</sequence>
<keyword evidence="11" id="KW-0460">Magnesium</keyword>
<dbReference type="NCBIfam" id="TIGR00693">
    <property type="entry name" value="thiE"/>
    <property type="match status" value="1"/>
</dbReference>
<comment type="function">
    <text evidence="3">Condenses 4-methyl-5-(beta-hydroxyethyl)thiazole monophosphate (THZ-P) and 2-methyl-4-amino-5-hydroxymethyl pyrimidine pyrophosphate (HMP-PP) to form thiamine monophosphate (TMP).</text>
</comment>
<comment type="caution">
    <text evidence="19">The sequence shown here is derived from an EMBL/GenBank/DDBJ whole genome shotgun (WGS) entry which is preliminary data.</text>
</comment>
<evidence type="ECO:0000256" key="1">
    <source>
        <dbReference type="ARBA" id="ARBA00001771"/>
    </source>
</evidence>
<dbReference type="AlphaFoldDB" id="A0AAD5SH98"/>
<dbReference type="SUPFAM" id="SSF51391">
    <property type="entry name" value="Thiamin phosphate synthase"/>
    <property type="match status" value="1"/>
</dbReference>
<evidence type="ECO:0000256" key="13">
    <source>
        <dbReference type="ARBA" id="ARBA00047334"/>
    </source>
</evidence>
<evidence type="ECO:0000256" key="17">
    <source>
        <dbReference type="ARBA" id="ARBA00061283"/>
    </source>
</evidence>
<dbReference type="EMBL" id="JADGJD010000084">
    <property type="protein sequence ID" value="KAJ3055339.1"/>
    <property type="molecule type" value="Genomic_DNA"/>
</dbReference>
<dbReference type="HAMAP" id="MF_00228">
    <property type="entry name" value="Thz_kinase"/>
    <property type="match status" value="1"/>
</dbReference>
<comment type="similarity">
    <text evidence="17">In the N-terminal section; belongs to the thiamine-phosphate synthase family.</text>
</comment>
<comment type="similarity">
    <text evidence="16">In the C-terminal section; belongs to the Thz kinase family.</text>
</comment>
<dbReference type="Proteomes" id="UP001212841">
    <property type="component" value="Unassembled WGS sequence"/>
</dbReference>
<dbReference type="Pfam" id="PF02581">
    <property type="entry name" value="TMP-TENI"/>
    <property type="match status" value="1"/>
</dbReference>
<dbReference type="NCBIfam" id="TIGR00694">
    <property type="entry name" value="thiM"/>
    <property type="match status" value="1"/>
</dbReference>
<evidence type="ECO:0000256" key="4">
    <source>
        <dbReference type="ARBA" id="ARBA00004868"/>
    </source>
</evidence>
<dbReference type="Pfam" id="PF02110">
    <property type="entry name" value="HK"/>
    <property type="match status" value="1"/>
</dbReference>
<evidence type="ECO:0000256" key="16">
    <source>
        <dbReference type="ARBA" id="ARBA00061146"/>
    </source>
</evidence>
<evidence type="ECO:0000256" key="7">
    <source>
        <dbReference type="ARBA" id="ARBA00022723"/>
    </source>
</evidence>
<dbReference type="Gene3D" id="3.20.20.70">
    <property type="entry name" value="Aldolase class I"/>
    <property type="match status" value="1"/>
</dbReference>
<comment type="cofactor">
    <cofactor evidence="2">
        <name>Mg(2+)</name>
        <dbReference type="ChEBI" id="CHEBI:18420"/>
    </cofactor>
</comment>
<protein>
    <recommendedName>
        <fullName evidence="18">Thiamine phosphate synthase/TenI domain-containing protein</fullName>
    </recommendedName>
</protein>
<evidence type="ECO:0000256" key="15">
    <source>
        <dbReference type="ARBA" id="ARBA00047883"/>
    </source>
</evidence>
<keyword evidence="9" id="KW-0418">Kinase</keyword>
<dbReference type="GO" id="GO:0009228">
    <property type="term" value="P:thiamine biosynthetic process"/>
    <property type="evidence" value="ECO:0007669"/>
    <property type="project" value="UniProtKB-KW"/>
</dbReference>
<dbReference type="GO" id="GO:0004417">
    <property type="term" value="F:hydroxyethylthiazole kinase activity"/>
    <property type="evidence" value="ECO:0007669"/>
    <property type="project" value="UniProtKB-EC"/>
</dbReference>